<evidence type="ECO:0000313" key="3">
    <source>
        <dbReference type="Proteomes" id="UP000008022"/>
    </source>
</evidence>
<organism evidence="2 3">
    <name type="scientific">Oryza rufipogon</name>
    <name type="common">Brownbeard rice</name>
    <name type="synonym">Asian wild rice</name>
    <dbReference type="NCBI Taxonomy" id="4529"/>
    <lineage>
        <taxon>Eukaryota</taxon>
        <taxon>Viridiplantae</taxon>
        <taxon>Streptophyta</taxon>
        <taxon>Embryophyta</taxon>
        <taxon>Tracheophyta</taxon>
        <taxon>Spermatophyta</taxon>
        <taxon>Magnoliopsida</taxon>
        <taxon>Liliopsida</taxon>
        <taxon>Poales</taxon>
        <taxon>Poaceae</taxon>
        <taxon>BOP clade</taxon>
        <taxon>Oryzoideae</taxon>
        <taxon>Oryzeae</taxon>
        <taxon>Oryzinae</taxon>
        <taxon>Oryza</taxon>
    </lineage>
</organism>
<dbReference type="EnsemblPlants" id="ORUFI08G13290.1">
    <property type="protein sequence ID" value="ORUFI08G13290.1"/>
    <property type="gene ID" value="ORUFI08G13290"/>
</dbReference>
<evidence type="ECO:0000313" key="2">
    <source>
        <dbReference type="EnsemblPlants" id="ORUFI08G13290.1"/>
    </source>
</evidence>
<name>A0A0E0QHU8_ORYRU</name>
<protein>
    <submittedName>
        <fullName evidence="2">Uncharacterized protein</fullName>
    </submittedName>
</protein>
<accession>A0A0E0QHU8</accession>
<feature type="region of interest" description="Disordered" evidence="1">
    <location>
        <begin position="41"/>
        <end position="60"/>
    </location>
</feature>
<reference evidence="2" key="2">
    <citation type="submission" date="2015-06" db="UniProtKB">
        <authorList>
            <consortium name="EnsemblPlants"/>
        </authorList>
    </citation>
    <scope>IDENTIFICATION</scope>
</reference>
<dbReference type="OMA" id="RIWRASC"/>
<sequence length="195" mass="21006">MRRIRHGTGCGHGGDGRLRVRRWRREARRLNLYRRAVAGATSADPARHGCGRGNDGRMRAAGAAAPPPLLIGGGHDVGGSVTARLRDVRRRRIRPELRAPRARIWRASCTGDGGNGCDGQLRAGGKAAADPATALPLRARRNLRGGGLHDGHLHNAPPSMSGASGNKILTYAIDCEDRHPQTLRATKQNDARHKR</sequence>
<proteinExistence type="predicted"/>
<dbReference type="HOGENOM" id="CLU_1436556_0_0_1"/>
<evidence type="ECO:0000256" key="1">
    <source>
        <dbReference type="SAM" id="MobiDB-lite"/>
    </source>
</evidence>
<reference evidence="3" key="1">
    <citation type="submission" date="2013-06" db="EMBL/GenBank/DDBJ databases">
        <authorList>
            <person name="Zhao Q."/>
        </authorList>
    </citation>
    <scope>NUCLEOTIDE SEQUENCE</scope>
    <source>
        <strain evidence="3">cv. W1943</strain>
    </source>
</reference>
<dbReference type="AlphaFoldDB" id="A0A0E0QHU8"/>
<keyword evidence="3" id="KW-1185">Reference proteome</keyword>
<dbReference type="Proteomes" id="UP000008022">
    <property type="component" value="Unassembled WGS sequence"/>
</dbReference>
<dbReference type="Gramene" id="ORUFI08G13290.1">
    <property type="protein sequence ID" value="ORUFI08G13290.1"/>
    <property type="gene ID" value="ORUFI08G13290"/>
</dbReference>